<dbReference type="EMBL" id="JBGBDC010000006">
    <property type="protein sequence ID" value="MEY2252463.1"/>
    <property type="molecule type" value="Genomic_DNA"/>
</dbReference>
<organism evidence="2 3">
    <name type="scientific">Comamonas sediminis</name>
    <dbReference type="NCBI Taxonomy" id="1783360"/>
    <lineage>
        <taxon>Bacteria</taxon>
        <taxon>Pseudomonadati</taxon>
        <taxon>Pseudomonadota</taxon>
        <taxon>Betaproteobacteria</taxon>
        <taxon>Burkholderiales</taxon>
        <taxon>Comamonadaceae</taxon>
        <taxon>Comamonas</taxon>
    </lineage>
</organism>
<reference evidence="2 3" key="1">
    <citation type="journal article" date="2016" name="Int. J. Syst. Evol. Microbiol.">
        <title>Description of Comamonas sediminis sp. nov., isolated from lagoon sediments.</title>
        <authorList>
            <person name="Subhash Y."/>
            <person name="Bang J.J."/>
            <person name="You T.H."/>
            <person name="Lee S.S."/>
        </authorList>
    </citation>
    <scope>NUCLEOTIDE SEQUENCE [LARGE SCALE GENOMIC DNA]</scope>
    <source>
        <strain evidence="2 3">JCM 31169</strain>
    </source>
</reference>
<dbReference type="Gene3D" id="3.10.450.40">
    <property type="match status" value="1"/>
</dbReference>
<evidence type="ECO:0000259" key="1">
    <source>
        <dbReference type="Pfam" id="PF04965"/>
    </source>
</evidence>
<gene>
    <name evidence="2" type="ORF">AB7A72_15705</name>
</gene>
<name>A0ABV4B7Q6_9BURK</name>
<dbReference type="Proteomes" id="UP001562178">
    <property type="component" value="Unassembled WGS sequence"/>
</dbReference>
<protein>
    <submittedName>
        <fullName evidence="2">GPW/gp25 family protein</fullName>
    </submittedName>
</protein>
<keyword evidence="3" id="KW-1185">Reference proteome</keyword>
<feature type="domain" description="IraD/Gp25-like" evidence="1">
    <location>
        <begin position="14"/>
        <end position="97"/>
    </location>
</feature>
<dbReference type="SUPFAM" id="SSF160719">
    <property type="entry name" value="gpW/gp25-like"/>
    <property type="match status" value="1"/>
</dbReference>
<dbReference type="Pfam" id="PF04965">
    <property type="entry name" value="GPW_gp25"/>
    <property type="match status" value="1"/>
</dbReference>
<evidence type="ECO:0000313" key="2">
    <source>
        <dbReference type="EMBL" id="MEY2252463.1"/>
    </source>
</evidence>
<evidence type="ECO:0000313" key="3">
    <source>
        <dbReference type="Proteomes" id="UP001562178"/>
    </source>
</evidence>
<accession>A0ABV4B7Q6</accession>
<proteinExistence type="predicted"/>
<comment type="caution">
    <text evidence="2">The sequence shown here is derived from an EMBL/GenBank/DDBJ whole genome shotgun (WGS) entry which is preliminary data.</text>
</comment>
<dbReference type="InterPro" id="IPR007048">
    <property type="entry name" value="IraD/Gp25-like"/>
</dbReference>
<sequence length="118" mass="12991">MMNRTNGRRIGRVQHLQQSVADILTTPIGSRAIRRDYGCLNFAMLDQPDNKATQVRAIASGAAALMRWEPRLQALRLQAKRNPEQPGAVVFEVTGNMLDSYARKARPISLTVTMGGGV</sequence>